<dbReference type="PANTHER" id="PTHR22901:SF0">
    <property type="entry name" value="SIALATE O-ACETYLESTERASE"/>
    <property type="match status" value="1"/>
</dbReference>
<dbReference type="InterPro" id="IPR039329">
    <property type="entry name" value="SIAE"/>
</dbReference>
<dbReference type="GO" id="GO:0005975">
    <property type="term" value="P:carbohydrate metabolic process"/>
    <property type="evidence" value="ECO:0007669"/>
    <property type="project" value="TreeGrafter"/>
</dbReference>
<sequence length="791" mass="90737">MMIPDLRPDADGDTVADISTHGLEYVHRLDTHDHNGDKNFSFASYYQNHMVLQGSPKQSIIWGYAPSSAVGQMVTIMIDHVAHNFSVPVMQDQTWAAKLDDMNAGGPHTIQASLSGSVIQLSDVLFGDVWLCSGQSNMQMSMIQVDNSTEEIEDTINYPNIRVFVVSDKISTIPLSDLSSDGGILLPWSLPSPATIGGPPFQYFSAVCWLYGKYLYQHLQKPIGLIDTTWGGTPVEAWSAPEVLEKCGVTLSKPSDNKAASSYDVLSGPTDSSVLWNGMVHPLLNMTIYGAIWYQGESNAAYNRDLYNCTFPGMIDDWRKKFHTASDTDATFPFGFVQLAPFEADYSVSSGFPDIRWHQTADYGYVPNHRLRNVFMAVAMDLPDFLSPYQRCLSRAVGFPVGLFREHVSYEIHTDENGMSLQEVYKMLDYKLLYDALHFTQNMHTAEWNMCVIRRAATILDHHALTYTDLYNIRLGYEAYEAPDMKGMVIDQHKMMRALKMCNLMISPLKLMHRIKHSRDRFDEPGRVQLYEFIDLMLWAEVYQSYVPEKGYALFEMENELFKLVDFDKLLAHHDEKQASRLDARYLKEEWEFPDTKVSKTFKFKDLTVVSGDSRVEVDTCLSDYYLHHKQAMTSHQKKTYKGLRTEVSRSQKMVHCIKGGFIRERPVTAPDLRRYDLQALEEYKRKQSAQAQRAIYNRLHDLIQMVYDKDKGGDVQPVDFSDRPEIPETKRCQTAAVVSPEELDEARRHLECLLFDIETEVGRHEITRDSDMESFIPKYKEKRDMEVERK</sequence>
<dbReference type="Gene3D" id="3.40.50.1110">
    <property type="entry name" value="SGNH hydrolase"/>
    <property type="match status" value="1"/>
</dbReference>
<organism evidence="3 4">
    <name type="scientific">Dreissena polymorpha</name>
    <name type="common">Zebra mussel</name>
    <name type="synonym">Mytilus polymorpha</name>
    <dbReference type="NCBI Taxonomy" id="45954"/>
    <lineage>
        <taxon>Eukaryota</taxon>
        <taxon>Metazoa</taxon>
        <taxon>Spiralia</taxon>
        <taxon>Lophotrochozoa</taxon>
        <taxon>Mollusca</taxon>
        <taxon>Bivalvia</taxon>
        <taxon>Autobranchia</taxon>
        <taxon>Heteroconchia</taxon>
        <taxon>Euheterodonta</taxon>
        <taxon>Imparidentia</taxon>
        <taxon>Neoheterodontei</taxon>
        <taxon>Myida</taxon>
        <taxon>Dreissenoidea</taxon>
        <taxon>Dreissenidae</taxon>
        <taxon>Dreissena</taxon>
    </lineage>
</organism>
<feature type="non-terminal residue" evidence="3">
    <location>
        <position position="1"/>
    </location>
</feature>
<dbReference type="Proteomes" id="UP000828390">
    <property type="component" value="Unassembled WGS sequence"/>
</dbReference>
<dbReference type="PANTHER" id="PTHR22901">
    <property type="entry name" value="SIALATE O-ACETYLESTERASE"/>
    <property type="match status" value="1"/>
</dbReference>
<comment type="caution">
    <text evidence="3">The sequence shown here is derived from an EMBL/GenBank/DDBJ whole genome shotgun (WGS) entry which is preliminary data.</text>
</comment>
<dbReference type="Pfam" id="PF03629">
    <property type="entry name" value="SASA"/>
    <property type="match status" value="1"/>
</dbReference>
<evidence type="ECO:0000313" key="3">
    <source>
        <dbReference type="EMBL" id="KAH3886133.1"/>
    </source>
</evidence>
<reference evidence="3" key="1">
    <citation type="journal article" date="2019" name="bioRxiv">
        <title>The Genome of the Zebra Mussel, Dreissena polymorpha: A Resource for Invasive Species Research.</title>
        <authorList>
            <person name="McCartney M.A."/>
            <person name="Auch B."/>
            <person name="Kono T."/>
            <person name="Mallez S."/>
            <person name="Zhang Y."/>
            <person name="Obille A."/>
            <person name="Becker A."/>
            <person name="Abrahante J.E."/>
            <person name="Garbe J."/>
            <person name="Badalamenti J.P."/>
            <person name="Herman A."/>
            <person name="Mangelson H."/>
            <person name="Liachko I."/>
            <person name="Sullivan S."/>
            <person name="Sone E.D."/>
            <person name="Koren S."/>
            <person name="Silverstein K.A.T."/>
            <person name="Beckman K.B."/>
            <person name="Gohl D.M."/>
        </authorList>
    </citation>
    <scope>NUCLEOTIDE SEQUENCE</scope>
    <source>
        <strain evidence="3">Duluth1</strain>
        <tissue evidence="3">Whole animal</tissue>
    </source>
</reference>
<evidence type="ECO:0000313" key="4">
    <source>
        <dbReference type="Proteomes" id="UP000828390"/>
    </source>
</evidence>
<accession>A0A9D4N1I7</accession>
<evidence type="ECO:0000259" key="2">
    <source>
        <dbReference type="Pfam" id="PF03629"/>
    </source>
</evidence>
<dbReference type="AlphaFoldDB" id="A0A9D4N1I7"/>
<protein>
    <recommendedName>
        <fullName evidence="2">Sialate O-acetylesterase domain-containing protein</fullName>
    </recommendedName>
</protein>
<reference evidence="3" key="2">
    <citation type="submission" date="2020-11" db="EMBL/GenBank/DDBJ databases">
        <authorList>
            <person name="McCartney M.A."/>
            <person name="Auch B."/>
            <person name="Kono T."/>
            <person name="Mallez S."/>
            <person name="Becker A."/>
            <person name="Gohl D.M."/>
            <person name="Silverstein K.A.T."/>
            <person name="Koren S."/>
            <person name="Bechman K.B."/>
            <person name="Herman A."/>
            <person name="Abrahante J.E."/>
            <person name="Garbe J."/>
        </authorList>
    </citation>
    <scope>NUCLEOTIDE SEQUENCE</scope>
    <source>
        <strain evidence="3">Duluth1</strain>
        <tissue evidence="3">Whole animal</tissue>
    </source>
</reference>
<dbReference type="EMBL" id="JAIWYP010000001">
    <property type="protein sequence ID" value="KAH3886133.1"/>
    <property type="molecule type" value="Genomic_DNA"/>
</dbReference>
<gene>
    <name evidence="3" type="ORF">DPMN_010134</name>
</gene>
<keyword evidence="4" id="KW-1185">Reference proteome</keyword>
<name>A0A9D4N1I7_DREPO</name>
<proteinExistence type="predicted"/>
<dbReference type="InterPro" id="IPR005181">
    <property type="entry name" value="SASA"/>
</dbReference>
<dbReference type="SUPFAM" id="SSF52266">
    <property type="entry name" value="SGNH hydrolase"/>
    <property type="match status" value="1"/>
</dbReference>
<evidence type="ECO:0000256" key="1">
    <source>
        <dbReference type="ARBA" id="ARBA00022801"/>
    </source>
</evidence>
<dbReference type="InterPro" id="IPR036514">
    <property type="entry name" value="SGNH_hydro_sf"/>
</dbReference>
<dbReference type="GO" id="GO:0001681">
    <property type="term" value="F:sialate O-acetylesterase activity"/>
    <property type="evidence" value="ECO:0007669"/>
    <property type="project" value="InterPro"/>
</dbReference>
<keyword evidence="1" id="KW-0378">Hydrolase</keyword>
<feature type="domain" description="Sialate O-acetylesterase" evidence="2">
    <location>
        <begin position="128"/>
        <end position="344"/>
    </location>
</feature>